<dbReference type="GO" id="GO:0000287">
    <property type="term" value="F:magnesium ion binding"/>
    <property type="evidence" value="ECO:0007669"/>
    <property type="project" value="UniProtKB-UniRule"/>
</dbReference>
<feature type="domain" description="XPG-I" evidence="18">
    <location>
        <begin position="150"/>
        <end position="221"/>
    </location>
</feature>
<dbReference type="GO" id="GO:0005654">
    <property type="term" value="C:nucleoplasm"/>
    <property type="evidence" value="ECO:0007669"/>
    <property type="project" value="UniProtKB-SubCell"/>
</dbReference>
<evidence type="ECO:0000256" key="4">
    <source>
        <dbReference type="ARBA" id="ARBA00022723"/>
    </source>
</evidence>
<dbReference type="PANTHER" id="PTHR11081">
    <property type="entry name" value="FLAP ENDONUCLEASE FAMILY MEMBER"/>
    <property type="match status" value="1"/>
</dbReference>
<dbReference type="Pfam" id="PF00752">
    <property type="entry name" value="XPG_N"/>
    <property type="match status" value="1"/>
</dbReference>
<feature type="compositionally biased region" description="Basic and acidic residues" evidence="17">
    <location>
        <begin position="349"/>
        <end position="362"/>
    </location>
</feature>
<comment type="subunit">
    <text evidence="15">Interacts with PCNA1 and PCNA2. Three molecules of FEN1 bind to one PCNA trimer with each molecule binding to one PCNA monomer. PCNA stimulates the nuclease activity without altering cleavage specificity.</text>
</comment>
<dbReference type="GO" id="GO:0005739">
    <property type="term" value="C:mitochondrion"/>
    <property type="evidence" value="ECO:0007669"/>
    <property type="project" value="UniProtKB-SubCell"/>
</dbReference>
<feature type="region of interest" description="Disordered" evidence="17">
    <location>
        <begin position="283"/>
        <end position="376"/>
    </location>
</feature>
<reference evidence="20 21" key="1">
    <citation type="journal article" date="2010" name="Nature">
        <title>The Ectocarpus genome and the independent evolution of multicellularity in brown algae.</title>
        <authorList>
            <person name="Cock J.M."/>
            <person name="Sterck L."/>
            <person name="Rouze P."/>
            <person name="Scornet D."/>
            <person name="Allen A.E."/>
            <person name="Amoutzias G."/>
            <person name="Anthouard V."/>
            <person name="Artiguenave F."/>
            <person name="Aury J.M."/>
            <person name="Badger J.H."/>
            <person name="Beszteri B."/>
            <person name="Billiau K."/>
            <person name="Bonnet E."/>
            <person name="Bothwell J.H."/>
            <person name="Bowler C."/>
            <person name="Boyen C."/>
            <person name="Brownlee C."/>
            <person name="Carrano C.J."/>
            <person name="Charrier B."/>
            <person name="Cho G.Y."/>
            <person name="Coelho S.M."/>
            <person name="Collen J."/>
            <person name="Corre E."/>
            <person name="Da Silva C."/>
            <person name="Delage L."/>
            <person name="Delaroque N."/>
            <person name="Dittami S.M."/>
            <person name="Doulbeau S."/>
            <person name="Elias M."/>
            <person name="Farnham G."/>
            <person name="Gachon C.M."/>
            <person name="Gschloessl B."/>
            <person name="Heesch S."/>
            <person name="Jabbari K."/>
            <person name="Jubin C."/>
            <person name="Kawai H."/>
            <person name="Kimura K."/>
            <person name="Kloareg B."/>
            <person name="Kupper F.C."/>
            <person name="Lang D."/>
            <person name="Le Bail A."/>
            <person name="Leblanc C."/>
            <person name="Lerouge P."/>
            <person name="Lohr M."/>
            <person name="Lopez P.J."/>
            <person name="Martens C."/>
            <person name="Maumus F."/>
            <person name="Michel G."/>
            <person name="Miranda-Saavedra D."/>
            <person name="Morales J."/>
            <person name="Moreau H."/>
            <person name="Motomura T."/>
            <person name="Nagasato C."/>
            <person name="Napoli C.A."/>
            <person name="Nelson D.R."/>
            <person name="Nyvall-Collen P."/>
            <person name="Peters A.F."/>
            <person name="Pommier C."/>
            <person name="Potin P."/>
            <person name="Poulain J."/>
            <person name="Quesneville H."/>
            <person name="Read B."/>
            <person name="Rensing S.A."/>
            <person name="Ritter A."/>
            <person name="Rousvoal S."/>
            <person name="Samanta M."/>
            <person name="Samson G."/>
            <person name="Schroeder D.C."/>
            <person name="Segurens B."/>
            <person name="Strittmatter M."/>
            <person name="Tonon T."/>
            <person name="Tregear J.W."/>
            <person name="Valentin K."/>
            <person name="von Dassow P."/>
            <person name="Yamagishi T."/>
            <person name="Van de Peer Y."/>
            <person name="Wincker P."/>
        </authorList>
    </citation>
    <scope>NUCLEOTIDE SEQUENCE [LARGE SCALE GENOMIC DNA]</scope>
    <source>
        <strain evidence="21">Ec32 / CCAP1310/4</strain>
    </source>
</reference>
<feature type="compositionally biased region" description="Basic and acidic residues" evidence="17">
    <location>
        <begin position="283"/>
        <end position="310"/>
    </location>
</feature>
<dbReference type="InterPro" id="IPR023426">
    <property type="entry name" value="Flap_endonuc"/>
</dbReference>
<dbReference type="PANTHER" id="PTHR11081:SF9">
    <property type="entry name" value="FLAP ENDONUCLEASE 1"/>
    <property type="match status" value="1"/>
</dbReference>
<dbReference type="GO" id="GO:0043137">
    <property type="term" value="P:DNA replication, removal of RNA primer"/>
    <property type="evidence" value="ECO:0007669"/>
    <property type="project" value="UniProtKB-UniRule"/>
</dbReference>
<keyword evidence="8 16" id="KW-0269">Exonuclease</keyword>
<dbReference type="Gene3D" id="1.10.150.20">
    <property type="entry name" value="5' to 3' exonuclease, C-terminal subdomain"/>
    <property type="match status" value="1"/>
</dbReference>
<keyword evidence="11 16" id="KW-0234">DNA repair</keyword>
<gene>
    <name evidence="20" type="ORF">Esi_0159_0082</name>
</gene>
<dbReference type="SMART" id="SM00279">
    <property type="entry name" value="HhH2"/>
    <property type="match status" value="1"/>
</dbReference>
<keyword evidence="7 16" id="KW-0378">Hydrolase</keyword>
<keyword evidence="1 16" id="KW-0597">Phosphoprotein</keyword>
<feature type="compositionally biased region" description="Basic and acidic residues" evidence="17">
    <location>
        <begin position="323"/>
        <end position="341"/>
    </location>
</feature>
<dbReference type="InterPro" id="IPR006084">
    <property type="entry name" value="XPG/Rad2"/>
</dbReference>
<dbReference type="InterPro" id="IPR029060">
    <property type="entry name" value="PIN-like_dom_sf"/>
</dbReference>
<dbReference type="AlphaFoldDB" id="D7FLF9"/>
<keyword evidence="3 16" id="KW-0540">Nuclease</keyword>
<dbReference type="GO" id="GO:0003677">
    <property type="term" value="F:DNA binding"/>
    <property type="evidence" value="ECO:0007669"/>
    <property type="project" value="UniProtKB-UniRule"/>
</dbReference>
<dbReference type="PRINTS" id="PR00853">
    <property type="entry name" value="XPGRADSUPER"/>
</dbReference>
<keyword evidence="4 16" id="KW-0479">Metal-binding</keyword>
<keyword evidence="5 16" id="KW-0255">Endonuclease</keyword>
<keyword evidence="12 16" id="KW-0539">Nucleus</keyword>
<evidence type="ECO:0000256" key="7">
    <source>
        <dbReference type="ARBA" id="ARBA00022801"/>
    </source>
</evidence>
<dbReference type="FunFam" id="3.40.50.1010:FF:000016">
    <property type="entry name" value="Flap endonuclease 1"/>
    <property type="match status" value="1"/>
</dbReference>
<dbReference type="Proteomes" id="UP000002630">
    <property type="component" value="Unassembled WGS sequence"/>
</dbReference>
<dbReference type="FunFam" id="1.10.150.20:FF:000009">
    <property type="entry name" value="Flap endonuclease 1"/>
    <property type="match status" value="1"/>
</dbReference>
<dbReference type="InterPro" id="IPR008918">
    <property type="entry name" value="HhH2"/>
</dbReference>
<dbReference type="OrthoDB" id="1937206at2759"/>
<sequence length="476" mass="52194">MGIHGLTKLLSDEAPNCMKEVDLDSLTGRKVAVDASMAMYQFLIAVRSGGEGQSQMLTNEAGEVTSHIQGMFNRTIRMLSKGVKPCYIFDGKPPQLKGGELAKRTAKRAKAEAELKVATEADDKNDVDKFSKRLVRVTRDHNEDCKKLLSLMGVPVVTAPSEAEAQCAALAREGVVYGTATEDMDALTFQTPKLLRRMTFSGSNQPILEVDYQKLLQGLELSHEKFVDLCVLCGCDYTGSIKGIGPKKALALVRQHGTIEEIIKHLDAKKYPVPDDWLEPAERAERRKQARQEAKARKEARAKEEAKVKAETANPEAVSEEDVQQKEGDSDSDKAKADTPDHGVSVAKEAADVSAKRERETEDAAESEQEMDDTPPMYRQARGLFLKPEVEPAGEYKLKWTDPDEPGLIKFLVEEKGFNAERVASGIVKLKGARKNVSQKRMDSFFSVIPNPNAGAKKPAPKAKAGAKGKAGGKKR</sequence>
<evidence type="ECO:0000259" key="18">
    <source>
        <dbReference type="SMART" id="SM00484"/>
    </source>
</evidence>
<dbReference type="SMART" id="SM00484">
    <property type="entry name" value="XPGI"/>
    <property type="match status" value="1"/>
</dbReference>
<dbReference type="SUPFAM" id="SSF47807">
    <property type="entry name" value="5' to 3' exonuclease, C-terminal subdomain"/>
    <property type="match status" value="1"/>
</dbReference>
<feature type="domain" description="XPG N-terminal" evidence="19">
    <location>
        <begin position="1"/>
        <end position="111"/>
    </location>
</feature>
<name>D7FLF9_ECTSI</name>
<comment type="function">
    <text evidence="13 16">Structure-specific nuclease with 5'-flap endonuclease and 5'-3' exonuclease activities involved in DNA replication and repair. During DNA replication, cleaves the 5'-overhanging flap structure that is generated by displacement synthesis when DNA polymerase encounters the 5'-end of a downstream Okazaki fragment. It enters the flap from the 5'-end and then tracks to cleave the flap base, leaving a nick for ligation. Also involved in the long patch base excision repair (LP-BER) pathway, by cleaving within the apurinic/apyrimidinic (AP) site-terminated flap. Acts as a genome stabilization factor that prevents flaps from equilibrating into structures that lead to duplications and deletions. Also possesses 5'-3' exonuclease activity on nicked or gapped double-stranded DNA, and exhibits RNase H activity. Also involved in replication and repair of rDNA and in repairing mitochondrial DNA.</text>
</comment>
<dbReference type="Gene3D" id="3.40.50.1010">
    <property type="entry name" value="5'-nuclease"/>
    <property type="match status" value="1"/>
</dbReference>
<dbReference type="GO" id="GO:0017108">
    <property type="term" value="F:5'-flap endonuclease activity"/>
    <property type="evidence" value="ECO:0007669"/>
    <property type="project" value="UniProtKB-UniRule"/>
</dbReference>
<dbReference type="InterPro" id="IPR006086">
    <property type="entry name" value="XPG-I_dom"/>
</dbReference>
<dbReference type="eggNOG" id="KOG2519">
    <property type="taxonomic scope" value="Eukaryota"/>
</dbReference>
<organism evidence="20 21">
    <name type="scientific">Ectocarpus siliculosus</name>
    <name type="common">Brown alga</name>
    <name type="synonym">Conferva siliculosa</name>
    <dbReference type="NCBI Taxonomy" id="2880"/>
    <lineage>
        <taxon>Eukaryota</taxon>
        <taxon>Sar</taxon>
        <taxon>Stramenopiles</taxon>
        <taxon>Ochrophyta</taxon>
        <taxon>PX clade</taxon>
        <taxon>Phaeophyceae</taxon>
        <taxon>Ectocarpales</taxon>
        <taxon>Ectocarpaceae</taxon>
        <taxon>Ectocarpus</taxon>
    </lineage>
</organism>
<evidence type="ECO:0000256" key="9">
    <source>
        <dbReference type="ARBA" id="ARBA00022842"/>
    </source>
</evidence>
<feature type="compositionally biased region" description="Acidic residues" evidence="17">
    <location>
        <begin position="363"/>
        <end position="373"/>
    </location>
</feature>
<evidence type="ECO:0000256" key="10">
    <source>
        <dbReference type="ARBA" id="ARBA00023128"/>
    </source>
</evidence>
<dbReference type="EMBL" id="FN649760">
    <property type="protein sequence ID" value="CBJ29727.1"/>
    <property type="molecule type" value="Genomic_DNA"/>
</dbReference>
<dbReference type="EC" id="3.1.-.-" evidence="16"/>
<evidence type="ECO:0000256" key="1">
    <source>
        <dbReference type="ARBA" id="ARBA00022553"/>
    </source>
</evidence>
<dbReference type="GO" id="GO:0005730">
    <property type="term" value="C:nucleolus"/>
    <property type="evidence" value="ECO:0007669"/>
    <property type="project" value="UniProtKB-SubCell"/>
</dbReference>
<dbReference type="FunCoup" id="D7FLF9">
    <property type="interactions" value="544"/>
</dbReference>
<evidence type="ECO:0000256" key="15">
    <source>
        <dbReference type="ARBA" id="ARBA00063178"/>
    </source>
</evidence>
<dbReference type="GO" id="GO:0008409">
    <property type="term" value="F:5'-3' exonuclease activity"/>
    <property type="evidence" value="ECO:0007669"/>
    <property type="project" value="UniProtKB-UniRule"/>
</dbReference>
<dbReference type="PROSITE" id="PS00841">
    <property type="entry name" value="XPG_1"/>
    <property type="match status" value="1"/>
</dbReference>
<evidence type="ECO:0000256" key="8">
    <source>
        <dbReference type="ARBA" id="ARBA00022839"/>
    </source>
</evidence>
<evidence type="ECO:0000313" key="20">
    <source>
        <dbReference type="EMBL" id="CBJ29727.1"/>
    </source>
</evidence>
<comment type="subcellular location">
    <subcellularLocation>
        <location evidence="16">Nucleus</location>
        <location evidence="16">Nucleolus</location>
    </subcellularLocation>
    <subcellularLocation>
        <location evidence="16">Nucleus</location>
        <location evidence="16">Nucleoplasm</location>
    </subcellularLocation>
    <subcellularLocation>
        <location evidence="16">Mitochondrion</location>
    </subcellularLocation>
    <text evidence="16">Resides mostly in the nucleoli and relocalizes to the nucleoplasm upon DNA damage.</text>
</comment>
<dbReference type="InParanoid" id="D7FLF9"/>
<dbReference type="CDD" id="cd09867">
    <property type="entry name" value="PIN_FEN1"/>
    <property type="match status" value="1"/>
</dbReference>
<dbReference type="SUPFAM" id="SSF88723">
    <property type="entry name" value="PIN domain-like"/>
    <property type="match status" value="1"/>
</dbReference>
<evidence type="ECO:0000256" key="6">
    <source>
        <dbReference type="ARBA" id="ARBA00022763"/>
    </source>
</evidence>
<dbReference type="Pfam" id="PF00867">
    <property type="entry name" value="XPG_I"/>
    <property type="match status" value="1"/>
</dbReference>
<comment type="cofactor">
    <cofactor evidence="16">
        <name>Mg(2+)</name>
        <dbReference type="ChEBI" id="CHEBI:18420"/>
    </cofactor>
    <text evidence="16">Binds 2 magnesium ions per subunit. They probably participate in the reaction catalyzed by the enzyme. May bind an additional third magnesium ion after substrate binding.</text>
</comment>
<feature type="region of interest" description="Disordered" evidence="17">
    <location>
        <begin position="448"/>
        <end position="476"/>
    </location>
</feature>
<dbReference type="InterPro" id="IPR036279">
    <property type="entry name" value="5-3_exonuclease_C_sf"/>
</dbReference>
<proteinExistence type="inferred from homology"/>
<dbReference type="InterPro" id="IPR006085">
    <property type="entry name" value="XPG_DNA_repair_N"/>
</dbReference>
<evidence type="ECO:0000256" key="12">
    <source>
        <dbReference type="ARBA" id="ARBA00023242"/>
    </source>
</evidence>
<protein>
    <recommendedName>
        <fullName evidence="16">Flap endonuclease 1</fullName>
        <shortName evidence="16">FEN-1</shortName>
        <ecNumber evidence="16">3.1.-.-</ecNumber>
    </recommendedName>
    <alternativeName>
        <fullName evidence="16">Flap structure-specific endonuclease 1</fullName>
    </alternativeName>
</protein>
<evidence type="ECO:0000259" key="19">
    <source>
        <dbReference type="SMART" id="SM00485"/>
    </source>
</evidence>
<dbReference type="GO" id="GO:0006284">
    <property type="term" value="P:base-excision repair"/>
    <property type="evidence" value="ECO:0007669"/>
    <property type="project" value="UniProtKB-UniRule"/>
</dbReference>
<evidence type="ECO:0000256" key="11">
    <source>
        <dbReference type="ARBA" id="ARBA00023204"/>
    </source>
</evidence>
<evidence type="ECO:0000256" key="13">
    <source>
        <dbReference type="ARBA" id="ARBA00029382"/>
    </source>
</evidence>
<keyword evidence="10 16" id="KW-0496">Mitochondrion</keyword>
<keyword evidence="21" id="KW-1185">Reference proteome</keyword>
<dbReference type="InterPro" id="IPR019974">
    <property type="entry name" value="XPG_CS"/>
</dbReference>
<evidence type="ECO:0000313" key="21">
    <source>
        <dbReference type="Proteomes" id="UP000002630"/>
    </source>
</evidence>
<dbReference type="SMART" id="SM00485">
    <property type="entry name" value="XPGN"/>
    <property type="match status" value="1"/>
</dbReference>
<evidence type="ECO:0000256" key="3">
    <source>
        <dbReference type="ARBA" id="ARBA00022722"/>
    </source>
</evidence>
<evidence type="ECO:0000256" key="16">
    <source>
        <dbReference type="HAMAP-Rule" id="MF_03140"/>
    </source>
</evidence>
<evidence type="ECO:0000256" key="5">
    <source>
        <dbReference type="ARBA" id="ARBA00022759"/>
    </source>
</evidence>
<evidence type="ECO:0000256" key="2">
    <source>
        <dbReference type="ARBA" id="ARBA00022705"/>
    </source>
</evidence>
<dbReference type="STRING" id="2880.D7FLF9"/>
<dbReference type="CDD" id="cd09907">
    <property type="entry name" value="H3TH_FEN1-Euk"/>
    <property type="match status" value="1"/>
</dbReference>
<accession>D7FLF9</accession>
<feature type="compositionally biased region" description="Basic residues" evidence="17">
    <location>
        <begin position="459"/>
        <end position="476"/>
    </location>
</feature>
<keyword evidence="6 16" id="KW-0227">DNA damage</keyword>
<keyword evidence="2 16" id="KW-0235">DNA replication</keyword>
<evidence type="ECO:0000256" key="14">
    <source>
        <dbReference type="ARBA" id="ARBA00034726"/>
    </source>
</evidence>
<evidence type="ECO:0000256" key="17">
    <source>
        <dbReference type="SAM" id="MobiDB-lite"/>
    </source>
</evidence>
<dbReference type="PROSITE" id="PS00842">
    <property type="entry name" value="XPG_2"/>
    <property type="match status" value="1"/>
</dbReference>
<comment type="similarity">
    <text evidence="14 16">Belongs to the XPG/RAD2 endonuclease family. FEN1 subfamily.</text>
</comment>
<dbReference type="HAMAP" id="MF_00614">
    <property type="entry name" value="Fen"/>
    <property type="match status" value="1"/>
</dbReference>
<keyword evidence="9 16" id="KW-0460">Magnesium</keyword>